<dbReference type="RefSeq" id="WP_280632610.1">
    <property type="nucleotide sequence ID" value="NZ_CP123532.1"/>
</dbReference>
<keyword evidence="1" id="KW-0472">Membrane</keyword>
<gene>
    <name evidence="2" type="ORF">QE258_26360</name>
</gene>
<evidence type="ECO:0000313" key="3">
    <source>
        <dbReference type="Proteomes" id="UP001177592"/>
    </source>
</evidence>
<reference evidence="2" key="1">
    <citation type="submission" date="2023-04" db="EMBL/GenBank/DDBJ databases">
        <title>Genome dynamics across the evolutionary transition to endosymbiosis.</title>
        <authorList>
            <person name="Siozios S."/>
            <person name="Nadal-Jimenez P."/>
            <person name="Azagi T."/>
            <person name="Sprong H."/>
            <person name="Frost C.L."/>
            <person name="Parratt S.R."/>
            <person name="Taylor G."/>
            <person name="Brettell L."/>
            <person name="Lew K.C."/>
            <person name="Croft L."/>
            <person name="King K.C."/>
            <person name="Brockhurst M.A."/>
            <person name="Hypsa V."/>
            <person name="Novakova E."/>
            <person name="Darby A.C."/>
            <person name="Hurst G.D.D."/>
        </authorList>
    </citation>
    <scope>NUCLEOTIDE SEQUENCE</scope>
    <source>
        <strain evidence="2">ANv_CAN</strain>
        <plasmid evidence="2">paNv_CAN9</plasmid>
    </source>
</reference>
<keyword evidence="2" id="KW-0614">Plasmid</keyword>
<evidence type="ECO:0000256" key="1">
    <source>
        <dbReference type="SAM" id="Phobius"/>
    </source>
</evidence>
<feature type="transmembrane region" description="Helical" evidence="1">
    <location>
        <begin position="21"/>
        <end position="40"/>
    </location>
</feature>
<feature type="transmembrane region" description="Helical" evidence="1">
    <location>
        <begin position="112"/>
        <end position="130"/>
    </location>
</feature>
<dbReference type="Proteomes" id="UP001177592">
    <property type="component" value="Plasmid paNv_CAN9"/>
</dbReference>
<organism evidence="2 3">
    <name type="scientific">Arsenophonus nasoniae</name>
    <name type="common">son-killer infecting Nasonia vitripennis</name>
    <dbReference type="NCBI Taxonomy" id="638"/>
    <lineage>
        <taxon>Bacteria</taxon>
        <taxon>Pseudomonadati</taxon>
        <taxon>Pseudomonadota</taxon>
        <taxon>Gammaproteobacteria</taxon>
        <taxon>Enterobacterales</taxon>
        <taxon>Morganellaceae</taxon>
        <taxon>Arsenophonus</taxon>
    </lineage>
</organism>
<keyword evidence="1" id="KW-0812">Transmembrane</keyword>
<dbReference type="EMBL" id="CP123532">
    <property type="protein sequence ID" value="WGM08835.1"/>
    <property type="molecule type" value="Genomic_DNA"/>
</dbReference>
<name>A0ABY8NWW7_9GAMM</name>
<geneLocation type="plasmid" evidence="2 3">
    <name>paNv_CAN9</name>
</geneLocation>
<keyword evidence="3" id="KW-1185">Reference proteome</keyword>
<protein>
    <submittedName>
        <fullName evidence="2">Uncharacterized protein</fullName>
    </submittedName>
</protein>
<keyword evidence="1" id="KW-1133">Transmembrane helix</keyword>
<sequence length="188" mass="20537">MQKIVASTKSHALKRAEAFALVAFLSFLVTLFYAIGAGVGKLSLNAILNLATQNPDLESLALYWGATEALFCLSVFSVLLAIVEQFSQKTTKPRWGAAWLKPNISFERMLNCLYWSLLIFLIVGFTAHNLELDVSQIQIFNLSPNFKINGFLLLLLSLGQGVLVLSGVFAVLGVMTNLSAVKKPISKA</sequence>
<evidence type="ECO:0000313" key="2">
    <source>
        <dbReference type="EMBL" id="WGM08835.1"/>
    </source>
</evidence>
<proteinExistence type="predicted"/>
<feature type="transmembrane region" description="Helical" evidence="1">
    <location>
        <begin position="60"/>
        <end position="83"/>
    </location>
</feature>
<feature type="transmembrane region" description="Helical" evidence="1">
    <location>
        <begin position="150"/>
        <end position="174"/>
    </location>
</feature>
<accession>A0ABY8NWW7</accession>